<dbReference type="EC" id="3.1.-.-" evidence="2"/>
<keyword evidence="3" id="KW-1185">Reference proteome</keyword>
<dbReference type="Pfam" id="PF01026">
    <property type="entry name" value="TatD_DNase"/>
    <property type="match status" value="1"/>
</dbReference>
<dbReference type="PANTHER" id="PTHR46124:SF4">
    <property type="entry name" value="HYDROLASE TATD"/>
    <property type="match status" value="1"/>
</dbReference>
<keyword evidence="2" id="KW-0378">Hydrolase</keyword>
<dbReference type="PANTHER" id="PTHR46124">
    <property type="entry name" value="D-AMINOACYL-TRNA DEACYLASE"/>
    <property type="match status" value="1"/>
</dbReference>
<organism evidence="2 3">
    <name type="scientific">Adhaeribacter terreus</name>
    <dbReference type="NCBI Taxonomy" id="529703"/>
    <lineage>
        <taxon>Bacteria</taxon>
        <taxon>Pseudomonadati</taxon>
        <taxon>Bacteroidota</taxon>
        <taxon>Cytophagia</taxon>
        <taxon>Cytophagales</taxon>
        <taxon>Hymenobacteraceae</taxon>
        <taxon>Adhaeribacter</taxon>
    </lineage>
</organism>
<accession>A0ABW0EAE7</accession>
<dbReference type="SUPFAM" id="SSF51556">
    <property type="entry name" value="Metallo-dependent hydrolases"/>
    <property type="match status" value="1"/>
</dbReference>
<dbReference type="CDD" id="cd01310">
    <property type="entry name" value="TatD_DNAse"/>
    <property type="match status" value="1"/>
</dbReference>
<proteinExistence type="predicted"/>
<dbReference type="NCBIfam" id="TIGR00010">
    <property type="entry name" value="YchF/TatD family DNA exonuclease"/>
    <property type="match status" value="1"/>
</dbReference>
<sequence>MNLIDTHAHIYAADFKTDQRETLRRAQEEGVTKILMPNIDHTSIDAMLETEAQNPDLCLAMMGLHPCSVKKDFHQELYRIEDWLNKRKFIGIGETGIDLYWDKTFLAQQQEALQVQVDWAIKFKLPLILHTRDSFSETYKIIARNQHENLTGIFHCFSGTAEEAQKAIDLNFYLGIGGVATFKNGGLDKILPEIPLERLVLETDCPYLAPVPHRGKRNEPAYVKLVAEKVAQLKNISVDELAEITTANAQKLFGLQA</sequence>
<evidence type="ECO:0000313" key="2">
    <source>
        <dbReference type="EMBL" id="MFC5269961.1"/>
    </source>
</evidence>
<dbReference type="RefSeq" id="WP_378016337.1">
    <property type="nucleotide sequence ID" value="NZ_JBHSKT010000002.1"/>
</dbReference>
<dbReference type="InterPro" id="IPR015991">
    <property type="entry name" value="TatD/YcfH-like"/>
</dbReference>
<dbReference type="Gene3D" id="3.20.20.140">
    <property type="entry name" value="Metal-dependent hydrolases"/>
    <property type="match status" value="1"/>
</dbReference>
<dbReference type="InterPro" id="IPR032466">
    <property type="entry name" value="Metal_Hydrolase"/>
</dbReference>
<evidence type="ECO:0000256" key="1">
    <source>
        <dbReference type="ARBA" id="ARBA00022723"/>
    </source>
</evidence>
<name>A0ABW0EAE7_9BACT</name>
<dbReference type="InterPro" id="IPR001130">
    <property type="entry name" value="TatD-like"/>
</dbReference>
<gene>
    <name evidence="2" type="ORF">ACFPIB_05015</name>
</gene>
<dbReference type="GO" id="GO:0016787">
    <property type="term" value="F:hydrolase activity"/>
    <property type="evidence" value="ECO:0007669"/>
    <property type="project" value="UniProtKB-KW"/>
</dbReference>
<evidence type="ECO:0000313" key="3">
    <source>
        <dbReference type="Proteomes" id="UP001596161"/>
    </source>
</evidence>
<dbReference type="PIRSF" id="PIRSF005902">
    <property type="entry name" value="DNase_TatD"/>
    <property type="match status" value="1"/>
</dbReference>
<dbReference type="EMBL" id="JBHSKT010000002">
    <property type="protein sequence ID" value="MFC5269961.1"/>
    <property type="molecule type" value="Genomic_DNA"/>
</dbReference>
<keyword evidence="1" id="KW-0479">Metal-binding</keyword>
<dbReference type="Proteomes" id="UP001596161">
    <property type="component" value="Unassembled WGS sequence"/>
</dbReference>
<reference evidence="3" key="1">
    <citation type="journal article" date="2019" name="Int. J. Syst. Evol. Microbiol.">
        <title>The Global Catalogue of Microorganisms (GCM) 10K type strain sequencing project: providing services to taxonomists for standard genome sequencing and annotation.</title>
        <authorList>
            <consortium name="The Broad Institute Genomics Platform"/>
            <consortium name="The Broad Institute Genome Sequencing Center for Infectious Disease"/>
            <person name="Wu L."/>
            <person name="Ma J."/>
        </authorList>
    </citation>
    <scope>NUCLEOTIDE SEQUENCE [LARGE SCALE GENOMIC DNA]</scope>
    <source>
        <strain evidence="3">KACC 12602</strain>
    </source>
</reference>
<comment type="caution">
    <text evidence="2">The sequence shown here is derived from an EMBL/GenBank/DDBJ whole genome shotgun (WGS) entry which is preliminary data.</text>
</comment>
<protein>
    <submittedName>
        <fullName evidence="2">TatD family hydrolase</fullName>
        <ecNumber evidence="2">3.1.-.-</ecNumber>
    </submittedName>
</protein>